<name>A0A9P0PBG9_ACAOB</name>
<feature type="chain" id="PRO_5040361262" evidence="1">
    <location>
        <begin position="19"/>
        <end position="90"/>
    </location>
</feature>
<dbReference type="EMBL" id="CAKOFQ010006880">
    <property type="protein sequence ID" value="CAH1979477.1"/>
    <property type="molecule type" value="Genomic_DNA"/>
</dbReference>
<comment type="caution">
    <text evidence="2">The sequence shown here is derived from an EMBL/GenBank/DDBJ whole genome shotgun (WGS) entry which is preliminary data.</text>
</comment>
<dbReference type="Proteomes" id="UP001152888">
    <property type="component" value="Unassembled WGS sequence"/>
</dbReference>
<keyword evidence="1" id="KW-0732">Signal</keyword>
<feature type="signal peptide" evidence="1">
    <location>
        <begin position="1"/>
        <end position="18"/>
    </location>
</feature>
<reference evidence="2" key="1">
    <citation type="submission" date="2022-03" db="EMBL/GenBank/DDBJ databases">
        <authorList>
            <person name="Sayadi A."/>
        </authorList>
    </citation>
    <scope>NUCLEOTIDE SEQUENCE</scope>
</reference>
<gene>
    <name evidence="2" type="ORF">ACAOBT_LOCUS13456</name>
</gene>
<evidence type="ECO:0000256" key="1">
    <source>
        <dbReference type="SAM" id="SignalP"/>
    </source>
</evidence>
<dbReference type="AlphaFoldDB" id="A0A9P0PBG9"/>
<proteinExistence type="predicted"/>
<organism evidence="2 3">
    <name type="scientific">Acanthoscelides obtectus</name>
    <name type="common">Bean weevil</name>
    <name type="synonym">Bruchus obtectus</name>
    <dbReference type="NCBI Taxonomy" id="200917"/>
    <lineage>
        <taxon>Eukaryota</taxon>
        <taxon>Metazoa</taxon>
        <taxon>Ecdysozoa</taxon>
        <taxon>Arthropoda</taxon>
        <taxon>Hexapoda</taxon>
        <taxon>Insecta</taxon>
        <taxon>Pterygota</taxon>
        <taxon>Neoptera</taxon>
        <taxon>Endopterygota</taxon>
        <taxon>Coleoptera</taxon>
        <taxon>Polyphaga</taxon>
        <taxon>Cucujiformia</taxon>
        <taxon>Chrysomeloidea</taxon>
        <taxon>Chrysomelidae</taxon>
        <taxon>Bruchinae</taxon>
        <taxon>Bruchini</taxon>
        <taxon>Acanthoscelides</taxon>
    </lineage>
</organism>
<evidence type="ECO:0000313" key="2">
    <source>
        <dbReference type="EMBL" id="CAH1979477.1"/>
    </source>
</evidence>
<accession>A0A9P0PBG9</accession>
<dbReference type="OrthoDB" id="10354425at2759"/>
<protein>
    <submittedName>
        <fullName evidence="2">Uncharacterized protein</fullName>
    </submittedName>
</protein>
<sequence>MMCRLQLFFLIAADLILAAPIERNGGSEVEKTLDDFLSAYYDEFVARRTDDSDIYERMQGDQPSNNINASDLEEVRNLMDLEHRKLSREK</sequence>
<keyword evidence="3" id="KW-1185">Reference proteome</keyword>
<evidence type="ECO:0000313" key="3">
    <source>
        <dbReference type="Proteomes" id="UP001152888"/>
    </source>
</evidence>